<sequence length="211" mass="22681">MTHEQDKAAYMGRITAALTHEMRNVLATMRESGGLLEDVLMMHKEDFPRREIFEKSLGRIGTQAKRGMDICAALSRLAHSPDTPVATLNAAEWLDYFVFICSRFARLKEISLAHGMTPAGISFSTDPVQFQMVLFHVMDALFGVLPAASSVTLTGEAAGSGLTVRFNVSGGPLPQPDSSPELALAQSLLAGAGGFLRSDSSVGQIETFFAS</sequence>
<dbReference type="KEGG" id="dde:Dde_0322"/>
<name>Q316M3_OLEA2</name>
<dbReference type="Proteomes" id="UP000002710">
    <property type="component" value="Chromosome"/>
</dbReference>
<protein>
    <submittedName>
        <fullName evidence="1">Histidine kinase A domain protein</fullName>
    </submittedName>
</protein>
<keyword evidence="2" id="KW-1185">Reference proteome</keyword>
<dbReference type="HOGENOM" id="CLU_108407_0_0_7"/>
<evidence type="ECO:0000313" key="1">
    <source>
        <dbReference type="EMBL" id="ABB37123.1"/>
    </source>
</evidence>
<dbReference type="GO" id="GO:0016301">
    <property type="term" value="F:kinase activity"/>
    <property type="evidence" value="ECO:0007669"/>
    <property type="project" value="UniProtKB-KW"/>
</dbReference>
<gene>
    <name evidence="1" type="ordered locus">Dde_0322</name>
</gene>
<dbReference type="EMBL" id="CP000112">
    <property type="protein sequence ID" value="ABB37123.1"/>
    <property type="molecule type" value="Genomic_DNA"/>
</dbReference>
<organism evidence="1 2">
    <name type="scientific">Oleidesulfovibrio alaskensis (strain ATCC BAA-1058 / DSM 17464 / G20)</name>
    <name type="common">Desulfovibrio alaskensis</name>
    <dbReference type="NCBI Taxonomy" id="207559"/>
    <lineage>
        <taxon>Bacteria</taxon>
        <taxon>Pseudomonadati</taxon>
        <taxon>Thermodesulfobacteriota</taxon>
        <taxon>Desulfovibrionia</taxon>
        <taxon>Desulfovibrionales</taxon>
        <taxon>Desulfovibrionaceae</taxon>
        <taxon>Oleidesulfovibrio</taxon>
    </lineage>
</organism>
<keyword evidence="1" id="KW-0418">Kinase</keyword>
<proteinExistence type="predicted"/>
<dbReference type="eggNOG" id="COG4191">
    <property type="taxonomic scope" value="Bacteria"/>
</dbReference>
<evidence type="ECO:0000313" key="2">
    <source>
        <dbReference type="Proteomes" id="UP000002710"/>
    </source>
</evidence>
<keyword evidence="1" id="KW-0808">Transferase</keyword>
<reference evidence="1 2" key="1">
    <citation type="journal article" date="2011" name="J. Bacteriol.">
        <title>Complete genome sequence and updated annotation of Desulfovibrio alaskensis G20.</title>
        <authorList>
            <person name="Hauser L.J."/>
            <person name="Land M.L."/>
            <person name="Brown S.D."/>
            <person name="Larimer F."/>
            <person name="Keller K.L."/>
            <person name="Rapp-Giles B.J."/>
            <person name="Price M.N."/>
            <person name="Lin M."/>
            <person name="Bruce D.C."/>
            <person name="Detter J.C."/>
            <person name="Tapia R."/>
            <person name="Han C.S."/>
            <person name="Goodwin L.A."/>
            <person name="Cheng J.F."/>
            <person name="Pitluck S."/>
            <person name="Copeland A."/>
            <person name="Lucas S."/>
            <person name="Nolan M."/>
            <person name="Lapidus A.L."/>
            <person name="Palumbo A.V."/>
            <person name="Wall J.D."/>
        </authorList>
    </citation>
    <scope>NUCLEOTIDE SEQUENCE [LARGE SCALE GENOMIC DNA]</scope>
    <source>
        <strain evidence="2">ATCC BAA 1058 / DSM 17464 / G20</strain>
    </source>
</reference>
<dbReference type="AlphaFoldDB" id="Q316M3"/>
<dbReference type="Gene3D" id="1.10.287.130">
    <property type="match status" value="1"/>
</dbReference>
<accession>Q316M3</accession>
<dbReference type="STRING" id="207559.Dde_0322"/>
<dbReference type="RefSeq" id="WP_011366464.1">
    <property type="nucleotide sequence ID" value="NC_007519.1"/>
</dbReference>